<comment type="pathway">
    <text evidence="2">Metabolic intermediate biosynthesis; 5-phospho-alpha-D-ribose 1-diphosphate biosynthesis; 5-phospho-alpha-D-ribose 1-diphosphate from D-ribose 5-phosphate (route II): step 3/3.</text>
</comment>
<organism evidence="8 9">
    <name type="scientific">Paracoccus pacificus</name>
    <dbReference type="NCBI Taxonomy" id="1463598"/>
    <lineage>
        <taxon>Bacteria</taxon>
        <taxon>Pseudomonadati</taxon>
        <taxon>Pseudomonadota</taxon>
        <taxon>Alphaproteobacteria</taxon>
        <taxon>Rhodobacterales</taxon>
        <taxon>Paracoccaceae</taxon>
        <taxon>Paracoccus</taxon>
    </lineage>
</organism>
<dbReference type="InterPro" id="IPR008145">
    <property type="entry name" value="GK/Ca_channel_bsu"/>
</dbReference>
<dbReference type="EMBL" id="JBHUEN010000031">
    <property type="protein sequence ID" value="MFD1882263.1"/>
    <property type="molecule type" value="Genomic_DNA"/>
</dbReference>
<evidence type="ECO:0000256" key="3">
    <source>
        <dbReference type="ARBA" id="ARBA00012892"/>
    </source>
</evidence>
<dbReference type="InterPro" id="IPR027417">
    <property type="entry name" value="P-loop_NTPase"/>
</dbReference>
<evidence type="ECO:0000256" key="6">
    <source>
        <dbReference type="ARBA" id="ARBA00022840"/>
    </source>
</evidence>
<dbReference type="EC" id="2.7.4.23" evidence="3"/>
<evidence type="ECO:0000256" key="5">
    <source>
        <dbReference type="ARBA" id="ARBA00022741"/>
    </source>
</evidence>
<sequence length="183" mass="19351">MTAPGRSFAIVGPSGVGKDTLLARVAPLCPDLIIARRVITRPESAGGEPFEGVSQAEFDRRRAGFALTWAAHGLCYAIPADLRRAQLAGHRIAFNGSRRMLAQAAVTFAPLTVIAVTARPEVLAARLAARGREDAAAIAQRLERADMRLPDLPGVPVVNIDNSGDVDAAVRQMRLAIDGDHAG</sequence>
<dbReference type="InterPro" id="IPR012699">
    <property type="entry name" value="PhnN"/>
</dbReference>
<comment type="catalytic activity">
    <reaction evidence="1">
        <text>alpha-D-ribose 1,5-bisphosphate + ATP = 5-phospho-alpha-D-ribose 1-diphosphate + ADP</text>
        <dbReference type="Rhea" id="RHEA:20109"/>
        <dbReference type="ChEBI" id="CHEBI:30616"/>
        <dbReference type="ChEBI" id="CHEBI:58017"/>
        <dbReference type="ChEBI" id="CHEBI:68688"/>
        <dbReference type="ChEBI" id="CHEBI:456216"/>
        <dbReference type="EC" id="2.7.4.23"/>
    </reaction>
</comment>
<feature type="domain" description="Guanylate kinase/L-type calcium channel beta subunit" evidence="7">
    <location>
        <begin position="4"/>
        <end position="181"/>
    </location>
</feature>
<keyword evidence="6" id="KW-0067">ATP-binding</keyword>
<evidence type="ECO:0000256" key="1">
    <source>
        <dbReference type="ARBA" id="ARBA00000373"/>
    </source>
</evidence>
<evidence type="ECO:0000256" key="2">
    <source>
        <dbReference type="ARBA" id="ARBA00005069"/>
    </source>
</evidence>
<dbReference type="NCBIfam" id="TIGR02322">
    <property type="entry name" value="phosphon_PhnN"/>
    <property type="match status" value="1"/>
</dbReference>
<evidence type="ECO:0000256" key="4">
    <source>
        <dbReference type="ARBA" id="ARBA00022679"/>
    </source>
</evidence>
<evidence type="ECO:0000259" key="7">
    <source>
        <dbReference type="SMART" id="SM00072"/>
    </source>
</evidence>
<accession>A0ABW4R8N3</accession>
<gene>
    <name evidence="8" type="primary">phnN</name>
    <name evidence="8" type="ORF">ACFSCT_11120</name>
</gene>
<dbReference type="RefSeq" id="WP_379142745.1">
    <property type="nucleotide sequence ID" value="NZ_JBHUEN010000031.1"/>
</dbReference>
<proteinExistence type="predicted"/>
<dbReference type="Gene3D" id="3.40.50.300">
    <property type="entry name" value="P-loop containing nucleotide triphosphate hydrolases"/>
    <property type="match status" value="1"/>
</dbReference>
<dbReference type="SUPFAM" id="SSF52540">
    <property type="entry name" value="P-loop containing nucleoside triphosphate hydrolases"/>
    <property type="match status" value="1"/>
</dbReference>
<evidence type="ECO:0000313" key="9">
    <source>
        <dbReference type="Proteomes" id="UP001597213"/>
    </source>
</evidence>
<dbReference type="Proteomes" id="UP001597213">
    <property type="component" value="Unassembled WGS sequence"/>
</dbReference>
<reference evidence="9" key="1">
    <citation type="journal article" date="2019" name="Int. J. Syst. Evol. Microbiol.">
        <title>The Global Catalogue of Microorganisms (GCM) 10K type strain sequencing project: providing services to taxonomists for standard genome sequencing and annotation.</title>
        <authorList>
            <consortium name="The Broad Institute Genomics Platform"/>
            <consortium name="The Broad Institute Genome Sequencing Center for Infectious Disease"/>
            <person name="Wu L."/>
            <person name="Ma J."/>
        </authorList>
    </citation>
    <scope>NUCLEOTIDE SEQUENCE [LARGE SCALE GENOMIC DNA]</scope>
    <source>
        <strain evidence="9">CCUG 56029</strain>
    </source>
</reference>
<keyword evidence="5" id="KW-0547">Nucleotide-binding</keyword>
<keyword evidence="4" id="KW-0808">Transferase</keyword>
<comment type="caution">
    <text evidence="8">The sequence shown here is derived from an EMBL/GenBank/DDBJ whole genome shotgun (WGS) entry which is preliminary data.</text>
</comment>
<dbReference type="SMART" id="SM00072">
    <property type="entry name" value="GuKc"/>
    <property type="match status" value="1"/>
</dbReference>
<name>A0ABW4R8N3_9RHOB</name>
<keyword evidence="9" id="KW-1185">Reference proteome</keyword>
<evidence type="ECO:0000313" key="8">
    <source>
        <dbReference type="EMBL" id="MFD1882263.1"/>
    </source>
</evidence>
<protein>
    <recommendedName>
        <fullName evidence="3">ribose 1,5-bisphosphate phosphokinase</fullName>
        <ecNumber evidence="3">2.7.4.23</ecNumber>
    </recommendedName>
</protein>